<dbReference type="InterPro" id="IPR011442">
    <property type="entry name" value="TAF6_C"/>
</dbReference>
<dbReference type="PANTHER" id="PTHR10221:SF9">
    <property type="entry name" value="TRANSCRIPTION INITIATION FACTOR TFIID SUBUNIT 6"/>
    <property type="match status" value="1"/>
</dbReference>
<name>A0ABD2QGZ0_9PLAT</name>
<evidence type="ECO:0000256" key="9">
    <source>
        <dbReference type="SAM" id="MobiDB-lite"/>
    </source>
</evidence>
<dbReference type="AlphaFoldDB" id="A0ABD2QGZ0"/>
<reference evidence="12 13" key="1">
    <citation type="submission" date="2024-11" db="EMBL/GenBank/DDBJ databases">
        <title>Adaptive evolution of stress response genes in parasites aligns with host niche diversity.</title>
        <authorList>
            <person name="Hahn C."/>
            <person name="Resl P."/>
        </authorList>
    </citation>
    <scope>NUCLEOTIDE SEQUENCE [LARGE SCALE GENOMIC DNA]</scope>
    <source>
        <strain evidence="12">EGGRZ-B1_66</strain>
        <tissue evidence="12">Body</tissue>
    </source>
</reference>
<keyword evidence="13" id="KW-1185">Reference proteome</keyword>
<dbReference type="FunFam" id="1.25.40.770:FF:000001">
    <property type="entry name" value="Transcription initiation factor TFIID subunit 6"/>
    <property type="match status" value="1"/>
</dbReference>
<dbReference type="InterPro" id="IPR037796">
    <property type="entry name" value="TAF6"/>
</dbReference>
<sequence>MESTKKKKLNKLVRKACNPVAKPAALKTKTSTSKASKSTTKANWKPSERKEFTDEQMQICADMIGLSNVPKESLSPLTKHITQLANLMIYGAIRYMEQAKRGTPQTCDIDAAATNLGLQVVRGTSTGEFMTVSSGGKLITNSFTNNKPLFFKPEREIEVKTLLIKDPAAIVYDISLVAHWLIIDGKQPACPQNPSPAFLNSLASIYGSKKPIEINKTQPTIDKSNKLMHPRSMQTILKNRQAHEVSQEMMVYFRELTEACVGASEQRRSEAFENVTLDTGLQSLLPHLVTFITEGVRVNVNNLNLAILIYLMRLVKALLENSHVSLEPYLHMLIPTVITCILCRELCAKPITDNHWALRDFAAKQLVTICNKYNTPSNELYQRITRQISRALVDWIEARPGSNKNSQKVDSQIISPIDPASGADFSGGGTASLGLAVNSLNTLYGLIVVLVEFGRNAVRSIIFPVLPALCAKLTVLVEPPESESTSSQSAASKSLSVASANTTAGATPVLSNTYMSAADVRSYDMLRTMIVVSLFNFH</sequence>
<evidence type="ECO:0000256" key="1">
    <source>
        <dbReference type="ARBA" id="ARBA00004123"/>
    </source>
</evidence>
<evidence type="ECO:0000256" key="7">
    <source>
        <dbReference type="ARBA" id="ARBA00023242"/>
    </source>
</evidence>
<gene>
    <name evidence="12" type="primary">TAF6</name>
    <name evidence="12" type="ORF">Ciccas_002533</name>
</gene>
<dbReference type="InterPro" id="IPR004823">
    <property type="entry name" value="TAF_TATA-bd_Histone-like_dom"/>
</dbReference>
<evidence type="ECO:0000259" key="10">
    <source>
        <dbReference type="Pfam" id="PF02969"/>
    </source>
</evidence>
<keyword evidence="5" id="KW-0805">Transcription regulation</keyword>
<evidence type="ECO:0000256" key="8">
    <source>
        <dbReference type="ARBA" id="ARBA00040091"/>
    </source>
</evidence>
<feature type="domain" description="TAF6 C-terminal HEAT repeat" evidence="11">
    <location>
        <begin position="242"/>
        <end position="394"/>
    </location>
</feature>
<evidence type="ECO:0000259" key="11">
    <source>
        <dbReference type="Pfam" id="PF07571"/>
    </source>
</evidence>
<dbReference type="Pfam" id="PF07571">
    <property type="entry name" value="TAF6_C"/>
    <property type="match status" value="1"/>
</dbReference>
<comment type="similarity">
    <text evidence="2">Belongs to the TAF6 family.</text>
</comment>
<evidence type="ECO:0000256" key="2">
    <source>
        <dbReference type="ARBA" id="ARBA00007688"/>
    </source>
</evidence>
<dbReference type="SUPFAM" id="SSF48371">
    <property type="entry name" value="ARM repeat"/>
    <property type="match status" value="1"/>
</dbReference>
<dbReference type="Gene3D" id="1.25.40.770">
    <property type="entry name" value="TAF6, C-terminal HEAT repeat domain"/>
    <property type="match status" value="1"/>
</dbReference>
<feature type="domain" description="TATA box binding protein associated factor (TAF) histone-like fold" evidence="10">
    <location>
        <begin position="51"/>
        <end position="112"/>
    </location>
</feature>
<comment type="subunit">
    <text evidence="3">The nucleosome is a histone octamer containing two molecules each of H2A, H2B, H3 and H4 assembled in one H3-H4 heterotetramer and two H2A-H2B heterodimers. The octamer wraps approximately 147 bp of DNA.</text>
</comment>
<dbReference type="Pfam" id="PF02969">
    <property type="entry name" value="TAF"/>
    <property type="match status" value="1"/>
</dbReference>
<proteinExistence type="inferred from homology"/>
<evidence type="ECO:0000256" key="5">
    <source>
        <dbReference type="ARBA" id="ARBA00023015"/>
    </source>
</evidence>
<comment type="subcellular location">
    <subcellularLocation>
        <location evidence="1">Nucleus</location>
    </subcellularLocation>
</comment>
<evidence type="ECO:0000256" key="3">
    <source>
        <dbReference type="ARBA" id="ARBA00011538"/>
    </source>
</evidence>
<accession>A0ABD2QGZ0</accession>
<evidence type="ECO:0000256" key="6">
    <source>
        <dbReference type="ARBA" id="ARBA00023163"/>
    </source>
</evidence>
<dbReference type="InterPro" id="IPR016024">
    <property type="entry name" value="ARM-type_fold"/>
</dbReference>
<evidence type="ECO:0000313" key="13">
    <source>
        <dbReference type="Proteomes" id="UP001626550"/>
    </source>
</evidence>
<dbReference type="PANTHER" id="PTHR10221">
    <property type="entry name" value="TRANSCRIPTION INITIATION FACTOR TFIID SUBUNIT 6"/>
    <property type="match status" value="1"/>
</dbReference>
<feature type="region of interest" description="Disordered" evidence="9">
    <location>
        <begin position="21"/>
        <end position="51"/>
    </location>
</feature>
<dbReference type="EMBL" id="JBJKFK010000201">
    <property type="protein sequence ID" value="KAL3318813.1"/>
    <property type="molecule type" value="Genomic_DNA"/>
</dbReference>
<dbReference type="CDD" id="cd08050">
    <property type="entry name" value="TAF6C"/>
    <property type="match status" value="1"/>
</dbReference>
<protein>
    <recommendedName>
        <fullName evidence="4">Histone H4</fullName>
    </recommendedName>
    <alternativeName>
        <fullName evidence="8">Transcription initiation factor TFIID subunit 6</fullName>
    </alternativeName>
</protein>
<evidence type="ECO:0000256" key="4">
    <source>
        <dbReference type="ARBA" id="ARBA00020836"/>
    </source>
</evidence>
<dbReference type="GO" id="GO:0005634">
    <property type="term" value="C:nucleus"/>
    <property type="evidence" value="ECO:0007669"/>
    <property type="project" value="UniProtKB-SubCell"/>
</dbReference>
<dbReference type="InterPro" id="IPR046344">
    <property type="entry name" value="TAF6_C_sf"/>
</dbReference>
<keyword evidence="7" id="KW-0539">Nucleus</keyword>
<comment type="caution">
    <text evidence="12">The sequence shown here is derived from an EMBL/GenBank/DDBJ whole genome shotgun (WGS) entry which is preliminary data.</text>
</comment>
<dbReference type="Proteomes" id="UP001626550">
    <property type="component" value="Unassembled WGS sequence"/>
</dbReference>
<evidence type="ECO:0000313" key="12">
    <source>
        <dbReference type="EMBL" id="KAL3318813.1"/>
    </source>
</evidence>
<organism evidence="12 13">
    <name type="scientific">Cichlidogyrus casuarinus</name>
    <dbReference type="NCBI Taxonomy" id="1844966"/>
    <lineage>
        <taxon>Eukaryota</taxon>
        <taxon>Metazoa</taxon>
        <taxon>Spiralia</taxon>
        <taxon>Lophotrochozoa</taxon>
        <taxon>Platyhelminthes</taxon>
        <taxon>Monogenea</taxon>
        <taxon>Monopisthocotylea</taxon>
        <taxon>Dactylogyridea</taxon>
        <taxon>Ancyrocephalidae</taxon>
        <taxon>Cichlidogyrus</taxon>
    </lineage>
</organism>
<keyword evidence="6" id="KW-0804">Transcription</keyword>
<feature type="compositionally biased region" description="Low complexity" evidence="9">
    <location>
        <begin position="21"/>
        <end position="42"/>
    </location>
</feature>